<feature type="domain" description="Tyrosinase copper-binding" evidence="2">
    <location>
        <begin position="213"/>
        <end position="224"/>
    </location>
</feature>
<evidence type="ECO:0000313" key="6">
    <source>
        <dbReference type="Proteomes" id="UP000281192"/>
    </source>
</evidence>
<dbReference type="Pfam" id="PF00264">
    <property type="entry name" value="Tyrosinase"/>
    <property type="match status" value="2"/>
</dbReference>
<organism evidence="4 5">
    <name type="scientific">Caulobacter flavus</name>
    <dbReference type="NCBI Taxonomy" id="1679497"/>
    <lineage>
        <taxon>Bacteria</taxon>
        <taxon>Pseudomonadati</taxon>
        <taxon>Pseudomonadota</taxon>
        <taxon>Alphaproteobacteria</taxon>
        <taxon>Caulobacterales</taxon>
        <taxon>Caulobacteraceae</taxon>
        <taxon>Caulobacter</taxon>
    </lineage>
</organism>
<evidence type="ECO:0000313" key="5">
    <source>
        <dbReference type="Proteomes" id="UP000234483"/>
    </source>
</evidence>
<dbReference type="OrthoDB" id="2874181at2"/>
<protein>
    <recommendedName>
        <fullName evidence="2">Tyrosinase copper-binding domain-containing protein</fullName>
    </recommendedName>
</protein>
<dbReference type="PANTHER" id="PTHR11474">
    <property type="entry name" value="TYROSINASE FAMILY MEMBER"/>
    <property type="match status" value="1"/>
</dbReference>
<dbReference type="GO" id="GO:0046872">
    <property type="term" value="F:metal ion binding"/>
    <property type="evidence" value="ECO:0007669"/>
    <property type="project" value="UniProtKB-KW"/>
</dbReference>
<dbReference type="InterPro" id="IPR008922">
    <property type="entry name" value="Di-copper_centre_dom_sf"/>
</dbReference>
<sequence>MMQPIRVSTWNSREGGMIDRRVMLATGLAAGLAADLAATGEAAAQSLRRRVSWQVFRTSTSGPSYARAVAIMRGNSNASDPNSWFYWANIHQNFCPHGVPYFLAWHRGYILQFEQKIRELSRDPNFSLPYWNYFTDPNIPSEFTNPSPGNPLYVKRTNTNVSNALGYDFTDPYWKQLPRNWPTPMEPKVESVPHNQVHNIIGGFMPTLQSPQDPIFWLHHANIDRLWCAWVKAGAGRANPVPTDAYWNGTFVYGAQPQMDKRQTYSAEGLGYMYDDERLPTPRRLRAAVAPPIRAVPLAKERLIGQVLSLGETQGGLTLDQSSFSVRVPLGDDGQNRTRLLTAQPPRGPSAAAVRPPVNVNVVLEDVAVTEAGKAGGYFYQVYVNLPAGGALDQRRLIGTVGAFEIAGAQHNGGGDGPHAAHGDGKVRLVLPATEALRRLSPGQLREVKVSFVRVDGPEAPTGPAITIGAFRVESTVEAPR</sequence>
<dbReference type="Gene3D" id="1.10.1280.10">
    <property type="entry name" value="Di-copper center containing domain from catechol oxidase"/>
    <property type="match status" value="1"/>
</dbReference>
<dbReference type="KEGG" id="cfh:C1707_03765"/>
<reference evidence="3 6" key="2">
    <citation type="submission" date="2018-01" db="EMBL/GenBank/DDBJ databases">
        <title>Complete genome sequence of Caulobacter flavus RHGG3.</title>
        <authorList>
            <person name="Yang E."/>
        </authorList>
    </citation>
    <scope>NUCLEOTIDE SEQUENCE [LARGE SCALE GENOMIC DNA]</scope>
    <source>
        <strain evidence="3 6">RHGG3</strain>
    </source>
</reference>
<dbReference type="Proteomes" id="UP000281192">
    <property type="component" value="Chromosome"/>
</dbReference>
<reference evidence="4 5" key="1">
    <citation type="submission" date="2017-12" db="EMBL/GenBank/DDBJ databases">
        <title>The genome sequence of Caulobacter flavus CGMCC1 15093.</title>
        <authorList>
            <person name="Gao J."/>
            <person name="Mao X."/>
            <person name="Sun J."/>
        </authorList>
    </citation>
    <scope>NUCLEOTIDE SEQUENCE [LARGE SCALE GENOMIC DNA]</scope>
    <source>
        <strain evidence="4 5">CGMCC1 15093</strain>
    </source>
</reference>
<name>A0A2N5CV28_9CAUL</name>
<dbReference type="GO" id="GO:0016491">
    <property type="term" value="F:oxidoreductase activity"/>
    <property type="evidence" value="ECO:0007669"/>
    <property type="project" value="InterPro"/>
</dbReference>
<dbReference type="Proteomes" id="UP000234483">
    <property type="component" value="Unassembled WGS sequence"/>
</dbReference>
<dbReference type="AlphaFoldDB" id="A0A2N5CV28"/>
<keyword evidence="6" id="KW-1185">Reference proteome</keyword>
<evidence type="ECO:0000313" key="3">
    <source>
        <dbReference type="EMBL" id="AYV45430.1"/>
    </source>
</evidence>
<dbReference type="PROSITE" id="PS00498">
    <property type="entry name" value="TYROSINASE_2"/>
    <property type="match status" value="1"/>
</dbReference>
<gene>
    <name evidence="3" type="ORF">C1707_03765</name>
    <name evidence="4" type="ORF">CFHF_09480</name>
</gene>
<proteinExistence type="predicted"/>
<dbReference type="EMBL" id="PJRQ01000017">
    <property type="protein sequence ID" value="PLR17662.1"/>
    <property type="molecule type" value="Genomic_DNA"/>
</dbReference>
<dbReference type="InterPro" id="IPR002227">
    <property type="entry name" value="Tyrosinase_Cu-bd"/>
</dbReference>
<accession>A0A2N5CV28</accession>
<dbReference type="InterPro" id="IPR050316">
    <property type="entry name" value="Tyrosinase/Hemocyanin"/>
</dbReference>
<evidence type="ECO:0000313" key="4">
    <source>
        <dbReference type="EMBL" id="PLR17662.1"/>
    </source>
</evidence>
<evidence type="ECO:0000259" key="2">
    <source>
        <dbReference type="PROSITE" id="PS00498"/>
    </source>
</evidence>
<dbReference type="SUPFAM" id="SSF48056">
    <property type="entry name" value="Di-copper centre-containing domain"/>
    <property type="match status" value="1"/>
</dbReference>
<dbReference type="EMBL" id="CP026100">
    <property type="protein sequence ID" value="AYV45430.1"/>
    <property type="molecule type" value="Genomic_DNA"/>
</dbReference>
<keyword evidence="1" id="KW-0479">Metal-binding</keyword>
<evidence type="ECO:0000256" key="1">
    <source>
        <dbReference type="ARBA" id="ARBA00022723"/>
    </source>
</evidence>